<dbReference type="PANTHER" id="PTHR22916">
    <property type="entry name" value="GLYCOSYLTRANSFERASE"/>
    <property type="match status" value="1"/>
</dbReference>
<dbReference type="Pfam" id="PF00535">
    <property type="entry name" value="Glycos_transf_2"/>
    <property type="match status" value="1"/>
</dbReference>
<evidence type="ECO:0000313" key="2">
    <source>
        <dbReference type="EMBL" id="QIM19307.1"/>
    </source>
</evidence>
<dbReference type="SUPFAM" id="SSF53448">
    <property type="entry name" value="Nucleotide-diphospho-sugar transferases"/>
    <property type="match status" value="1"/>
</dbReference>
<dbReference type="PANTHER" id="PTHR22916:SF3">
    <property type="entry name" value="UDP-GLCNAC:BETAGAL BETA-1,3-N-ACETYLGLUCOSAMINYLTRANSFERASE-LIKE PROTEIN 1"/>
    <property type="match status" value="1"/>
</dbReference>
<dbReference type="CDD" id="cd00761">
    <property type="entry name" value="Glyco_tranf_GTA_type"/>
    <property type="match status" value="1"/>
</dbReference>
<dbReference type="InterPro" id="IPR029044">
    <property type="entry name" value="Nucleotide-diphossugar_trans"/>
</dbReference>
<dbReference type="InterPro" id="IPR007554">
    <property type="entry name" value="Glycerophosphate_synth"/>
</dbReference>
<evidence type="ECO:0000259" key="1">
    <source>
        <dbReference type="Pfam" id="PF00535"/>
    </source>
</evidence>
<dbReference type="Gene3D" id="3.90.550.10">
    <property type="entry name" value="Spore Coat Polysaccharide Biosynthesis Protein SpsA, Chain A"/>
    <property type="match status" value="1"/>
</dbReference>
<reference evidence="2 3" key="1">
    <citation type="submission" date="2020-03" db="EMBL/GenBank/DDBJ databases">
        <title>Leucobacter sp. nov., isolated from beetles.</title>
        <authorList>
            <person name="Hyun D.-W."/>
            <person name="Bae J.-W."/>
        </authorList>
    </citation>
    <scope>NUCLEOTIDE SEQUENCE [LARGE SCALE GENOMIC DNA]</scope>
    <source>
        <strain evidence="2 3">HDW9A</strain>
    </source>
</reference>
<dbReference type="InterPro" id="IPR043148">
    <property type="entry name" value="TagF_C"/>
</dbReference>
<dbReference type="EMBL" id="CP049933">
    <property type="protein sequence ID" value="QIM19307.1"/>
    <property type="molecule type" value="Genomic_DNA"/>
</dbReference>
<accession>A0ABX6JYJ3</accession>
<proteinExistence type="predicted"/>
<dbReference type="Pfam" id="PF04464">
    <property type="entry name" value="Glyphos_transf"/>
    <property type="match status" value="1"/>
</dbReference>
<keyword evidence="3" id="KW-1185">Reference proteome</keyword>
<name>A0ABX6JYJ3_9MICO</name>
<dbReference type="RefSeq" id="WP_166331550.1">
    <property type="nucleotide sequence ID" value="NZ_CP049933.1"/>
</dbReference>
<dbReference type="InterPro" id="IPR001173">
    <property type="entry name" value="Glyco_trans_2-like"/>
</dbReference>
<sequence>MIQQTITHELNRPQAEWDLLRPHTTLIVACYRVEKYLPAFLDSLEQQDVDHAGYELIFVNDGCPQGSDEVVREWMQTSNYAVRLVSKPNGGVASARNIGLGHARGAWVSHPDPDDRLDSEYLITIETARDQFPQETMFAARAILSNPAGEETGHTLDARYAGTGTSIIDLNLQPRLIHTLGGVVFFKRDLIESNDLRFQESLLQSSDTDLIGHFLLCNEARYVIVPGARYFYMRRSDGSSIVSTHSGNMARYASLFANSHMKMLERAGEDCPPWLANLLLYFVFMLFRRNRRLNTPVDLVSKGDLATIRELLQANLRRIGTKNISRFDLFAIPIEFRMAWLAAVEKLPSSPVEHLSWHPATKTRKVAVYTSSPVKPLDIGEGGRRRGIIDWKSRTVEFLGGVWIYQHVFRISAASPAPVRLECFEKEYTLEFNGNVLNPSEIRARSGLEPPLVVQPKRPRSAPKVVPPSSKLRRCLKATGLLRGPNWVFLADTQHETLQCELLYKETARAWRGARACFVAEQDSPRFTQLEKSGFRVLAAGSRAHFEAMQTAQFVVTPQIGALALDPFPGQNISRAWRIVLLPEQAQDRLAYRQAAMDHAESVPVSTSVEFDRLAGRYSRTSLLTSDVVLTGLPRHDLLERLRTAPFDIAIAPDWPHSLPHPSTIEAGSLLEIQNTTFVRSWVTFLASESLRQFIERTGRRAKLLLPQGVPSSLFSPPKTIEVVSGLRSCLEAIAASAVLLTDFSPHARDAAYLGRPTVYLQEDPGATLGAPDSPLAQAFAFRNEGFGPVVRSHPEAVEALEALLQATPTLYQDRIREAFQFRDGKASARIVQELQR</sequence>
<dbReference type="Proteomes" id="UP000503441">
    <property type="component" value="Chromosome"/>
</dbReference>
<evidence type="ECO:0000313" key="3">
    <source>
        <dbReference type="Proteomes" id="UP000503441"/>
    </source>
</evidence>
<feature type="domain" description="Glycosyltransferase 2-like" evidence="1">
    <location>
        <begin position="26"/>
        <end position="122"/>
    </location>
</feature>
<protein>
    <submittedName>
        <fullName evidence="2">Glycosyltransferase</fullName>
    </submittedName>
</protein>
<organism evidence="2 3">
    <name type="scientific">Leucobacter coleopterorum</name>
    <dbReference type="NCBI Taxonomy" id="2714933"/>
    <lineage>
        <taxon>Bacteria</taxon>
        <taxon>Bacillati</taxon>
        <taxon>Actinomycetota</taxon>
        <taxon>Actinomycetes</taxon>
        <taxon>Micrococcales</taxon>
        <taxon>Microbacteriaceae</taxon>
        <taxon>Leucobacter</taxon>
    </lineage>
</organism>
<dbReference type="Gene3D" id="3.40.50.12580">
    <property type="match status" value="1"/>
</dbReference>
<gene>
    <name evidence="2" type="ORF">G7066_13345</name>
</gene>